<feature type="chain" id="PRO_5015180155" evidence="1">
    <location>
        <begin position="29"/>
        <end position="1367"/>
    </location>
</feature>
<dbReference type="PROSITE" id="PS50093">
    <property type="entry name" value="PKD"/>
    <property type="match status" value="1"/>
</dbReference>
<evidence type="ECO:0000313" key="4">
    <source>
        <dbReference type="Proteomes" id="UP000240572"/>
    </source>
</evidence>
<dbReference type="InterPro" id="IPR022409">
    <property type="entry name" value="PKD/Chitinase_dom"/>
</dbReference>
<dbReference type="Pfam" id="PF19081">
    <property type="entry name" value="Ig_7"/>
    <property type="match status" value="2"/>
</dbReference>
<keyword evidence="1" id="KW-0732">Signal</keyword>
<dbReference type="InterPro" id="IPR000601">
    <property type="entry name" value="PKD_dom"/>
</dbReference>
<dbReference type="InterPro" id="IPR026444">
    <property type="entry name" value="Secre_tail"/>
</dbReference>
<dbReference type="NCBIfam" id="TIGR04183">
    <property type="entry name" value="Por_Secre_tail"/>
    <property type="match status" value="1"/>
</dbReference>
<comment type="caution">
    <text evidence="3">The sequence shown here is derived from an EMBL/GenBank/DDBJ whole genome shotgun (WGS) entry which is preliminary data.</text>
</comment>
<organism evidence="3 4">
    <name type="scientific">Taibaiella chishuiensis</name>
    <dbReference type="NCBI Taxonomy" id="1434707"/>
    <lineage>
        <taxon>Bacteria</taxon>
        <taxon>Pseudomonadati</taxon>
        <taxon>Bacteroidota</taxon>
        <taxon>Chitinophagia</taxon>
        <taxon>Chitinophagales</taxon>
        <taxon>Chitinophagaceae</taxon>
        <taxon>Taibaiella</taxon>
    </lineage>
</organism>
<proteinExistence type="predicted"/>
<evidence type="ECO:0000256" key="1">
    <source>
        <dbReference type="SAM" id="SignalP"/>
    </source>
</evidence>
<dbReference type="Pfam" id="PF18911">
    <property type="entry name" value="PKD_4"/>
    <property type="match status" value="1"/>
</dbReference>
<accession>A0A2P8DBD5</accession>
<gene>
    <name evidence="3" type="ORF">B0I18_101661</name>
</gene>
<keyword evidence="4" id="KW-1185">Reference proteome</keyword>
<protein>
    <submittedName>
        <fullName evidence="3">Putative secreted protein (Por secretion system target)</fullName>
    </submittedName>
</protein>
<dbReference type="InterPro" id="IPR013783">
    <property type="entry name" value="Ig-like_fold"/>
</dbReference>
<evidence type="ECO:0000259" key="2">
    <source>
        <dbReference type="PROSITE" id="PS50093"/>
    </source>
</evidence>
<sequence length="1367" mass="144290">MFTRRLKGVATALVLSLLFLCEGKLAYAQIPASSYSYAPASGTFTEITGGTNVTDIESDEDYSGALPIGFTFNYCGVDYTDVVASSNGWLSFGSPTTSASYNDIGTLPDIKPVLLPLWADLAGDMGEARYEVSGTAPNRVFTFQFKNWLWNYNASGAVISFQVKLYETTNVIEYIYRPESSSIYGFSTAVIGIVDDAGTPNYLSLNNSSATATASSTTYTNSIATKPANGQIYRFTPPPNCAGATFPAPAAASVFPASVCVTGNVTLSITTAMPIVTNLKYQWQSSPTGAAPWTSLSAPVNQSTYSAAVSTPMYFRCRAICNGDTVAPAWTSTATPQVTVDNPGSATASNVSRCGPGTLVLTANGTASGPVLKWYTEPTGGAPIGTGSPFTTPYVPSTDTFYVTAGTTVVPGSQTLGAGALTTLYNEVTPFYGSYGGYKHQFLIRASELIALGIAPGSTLTSIAFDVTTTTGNTFDSFAVSLKNTTTNAYDDYPTALETGAVQVKTPANHTTSAGINTFAFTTPFVWDGNNLIVQTCWSNATTSNPTSEIKFDNLTFNATQYGMQDNAAAATVCDNPSVIGYSSLKRRPKIVFGYEASCQGPRIPVIATITPSPALVTTAPDVVCNNAVGNITVTPSGTPYTTYSWTPAADLYTNATGTTAYVAGSSATQLYFKATGAGEHVHYLFASNTTTGCNFADTVRIWNQPGNVTIHAIPDTICNGGTSQMSLVPATNYYPGSIQWDESADGVTFTPIPGATGTGYTTPVITTNHFYRARIKAGTTDCQVPEQLIVVSHPALVSTKDSFNCGVGTVVLEAETGGFSVARWYTSPTAIFPIGSGSPFTTPYLGATTTYYVAASSGTPQPGPTMIGSGTNYSDYTDVPYNLVYSGSKVQYLLTGSSLQAAGFSAGYITALGFDVITAGDEVENMSISMKPTSLTTLTAPNLETGLQTVFTAATYQPVSNTVNVHTFQTPFYWDGSTNIVVEECHNNEYSGTSSEVKVIYNGSGLTNTKDEADHCTMPTATTYSTYGTQPNIQITMQGPCESARQPVVATIHPKPVVNLGQDINKCVDLGQEATVLDAGVQPNSPQFLWDDNTTSQVRAVTQSGTYSVRVTNSFTCVGGDTINVTLRKNPVVNLGADTSVCNGATLTLNAGNDGVAYFWNTGENTNTIDVNTPGTYIAFVTNAEACMKSDSITVNMQGELPTIQGISVTNNGGYSFFYTAVNPMNVIGYDWDFGDGSPHVYTPTANHTYAAAGNYMVILKLSSSCGFYSDSSSANIVGIRQVVVGNDVLSVYPNPATGSATILNKGDLKMEQVLVYNVLGQVVYRAKADGNDKHTLSLSGIAAGVYTIQVQTDKGMVARKLEILR</sequence>
<dbReference type="SMART" id="SM00089">
    <property type="entry name" value="PKD"/>
    <property type="match status" value="1"/>
</dbReference>
<dbReference type="Gene3D" id="2.60.40.10">
    <property type="entry name" value="Immunoglobulins"/>
    <property type="match status" value="1"/>
</dbReference>
<reference evidence="3 4" key="1">
    <citation type="submission" date="2018-03" db="EMBL/GenBank/DDBJ databases">
        <title>Genomic Encyclopedia of Type Strains, Phase III (KMG-III): the genomes of soil and plant-associated and newly described type strains.</title>
        <authorList>
            <person name="Whitman W."/>
        </authorList>
    </citation>
    <scope>NUCLEOTIDE SEQUENCE [LARGE SCALE GENOMIC DNA]</scope>
    <source>
        <strain evidence="3 4">CGMCC 1.12700</strain>
    </source>
</reference>
<feature type="domain" description="PKD" evidence="2">
    <location>
        <begin position="1224"/>
        <end position="1278"/>
    </location>
</feature>
<feature type="signal peptide" evidence="1">
    <location>
        <begin position="1"/>
        <end position="28"/>
    </location>
</feature>
<evidence type="ECO:0000313" key="3">
    <source>
        <dbReference type="EMBL" id="PSK94505.1"/>
    </source>
</evidence>
<name>A0A2P8DBD5_9BACT</name>
<dbReference type="Pfam" id="PF18962">
    <property type="entry name" value="Por_Secre_tail"/>
    <property type="match status" value="1"/>
</dbReference>
<dbReference type="Proteomes" id="UP000240572">
    <property type="component" value="Unassembled WGS sequence"/>
</dbReference>
<dbReference type="CDD" id="cd00146">
    <property type="entry name" value="PKD"/>
    <property type="match status" value="1"/>
</dbReference>
<dbReference type="InterPro" id="IPR035986">
    <property type="entry name" value="PKD_dom_sf"/>
</dbReference>
<dbReference type="InterPro" id="IPR044023">
    <property type="entry name" value="Ig_7"/>
</dbReference>
<dbReference type="EMBL" id="PYGD01000001">
    <property type="protein sequence ID" value="PSK94505.1"/>
    <property type="molecule type" value="Genomic_DNA"/>
</dbReference>
<dbReference type="SUPFAM" id="SSF49299">
    <property type="entry name" value="PKD domain"/>
    <property type="match status" value="1"/>
</dbReference>